<evidence type="ECO:0000313" key="2">
    <source>
        <dbReference type="Proteomes" id="UP000640531"/>
    </source>
</evidence>
<comment type="caution">
    <text evidence="1">The sequence shown here is derived from an EMBL/GenBank/DDBJ whole genome shotgun (WGS) entry which is preliminary data.</text>
</comment>
<dbReference type="EMBL" id="JACJST010000016">
    <property type="protein sequence ID" value="MBD2569594.1"/>
    <property type="molecule type" value="Genomic_DNA"/>
</dbReference>
<keyword evidence="2" id="KW-1185">Reference proteome</keyword>
<organism evidence="1 2">
    <name type="scientific">Anabaena lutea FACHB-196</name>
    <dbReference type="NCBI Taxonomy" id="2692881"/>
    <lineage>
        <taxon>Bacteria</taxon>
        <taxon>Bacillati</taxon>
        <taxon>Cyanobacteriota</taxon>
        <taxon>Cyanophyceae</taxon>
        <taxon>Nostocales</taxon>
        <taxon>Nostocaceae</taxon>
        <taxon>Anabaena</taxon>
    </lineage>
</organism>
<name>A0ABR8FIJ1_9NOST</name>
<dbReference type="Proteomes" id="UP000640531">
    <property type="component" value="Unassembled WGS sequence"/>
</dbReference>
<gene>
    <name evidence="1" type="ORF">H6G59_17190</name>
</gene>
<protein>
    <submittedName>
        <fullName evidence="1">Uncharacterized protein</fullName>
    </submittedName>
</protein>
<evidence type="ECO:0000313" key="1">
    <source>
        <dbReference type="EMBL" id="MBD2569594.1"/>
    </source>
</evidence>
<reference evidence="1 2" key="1">
    <citation type="journal article" date="2020" name="ISME J.">
        <title>Comparative genomics reveals insights into cyanobacterial evolution and habitat adaptation.</title>
        <authorList>
            <person name="Chen M.Y."/>
            <person name="Teng W.K."/>
            <person name="Zhao L."/>
            <person name="Hu C.X."/>
            <person name="Zhou Y.K."/>
            <person name="Han B.P."/>
            <person name="Song L.R."/>
            <person name="Shu W.S."/>
        </authorList>
    </citation>
    <scope>NUCLEOTIDE SEQUENCE [LARGE SCALE GENOMIC DNA]</scope>
    <source>
        <strain evidence="1 2">FACHB-196</strain>
    </source>
</reference>
<accession>A0ABR8FIJ1</accession>
<proteinExistence type="predicted"/>
<sequence length="65" mass="7579">MNLSPKAVRFLVEALEFRIAAYQIQLDEQDLSEDEASEITNDMMFLESLLQELKKMRDIPVSQVF</sequence>